<protein>
    <recommendedName>
        <fullName evidence="4">NAD(P)-binding domain-containing protein</fullName>
    </recommendedName>
</protein>
<organism evidence="2 3">
    <name type="scientific">Capronia epimyces CBS 606.96</name>
    <dbReference type="NCBI Taxonomy" id="1182542"/>
    <lineage>
        <taxon>Eukaryota</taxon>
        <taxon>Fungi</taxon>
        <taxon>Dikarya</taxon>
        <taxon>Ascomycota</taxon>
        <taxon>Pezizomycotina</taxon>
        <taxon>Eurotiomycetes</taxon>
        <taxon>Chaetothyriomycetidae</taxon>
        <taxon>Chaetothyriales</taxon>
        <taxon>Herpotrichiellaceae</taxon>
        <taxon>Capronia</taxon>
    </lineage>
</organism>
<dbReference type="HOGENOM" id="CLU_071330_5_0_1"/>
<comment type="caution">
    <text evidence="2">The sequence shown here is derived from an EMBL/GenBank/DDBJ whole genome shotgun (WGS) entry which is preliminary data.</text>
</comment>
<evidence type="ECO:0000313" key="2">
    <source>
        <dbReference type="EMBL" id="EXJ79001.1"/>
    </source>
</evidence>
<sequence>MVHLILTGATGLVGSSVLSHILSLPSGGNITRLSILTRNPTIPLLATPPPPGTPSSNKSTRIEVIEHRDFTTYPPELLERLQGADACIWALGVSQNSVDKDAYVRVTRDFALEAAKAFAGLRTSKPKTKTKNQTETNTNTNTNTETTTNTDIDSDASKFKFIYVSGEGATLTPGPWTPLFGRVKGETEASLLALSKSRPSLAVYSVRPGGVDGHNQPWLWRDILANRRTAFERIYLPVLLAPVRWASGVGLATVWHSPTDELGRVLVEMAVDESRAPFEGPGVDGEGRTLANLALRRLGRAGKDGQNGNGHGQ</sequence>
<accession>W9XPV0</accession>
<evidence type="ECO:0008006" key="4">
    <source>
        <dbReference type="Google" id="ProtNLM"/>
    </source>
</evidence>
<name>W9XPV0_9EURO</name>
<dbReference type="EMBL" id="AMGY01000008">
    <property type="protein sequence ID" value="EXJ79001.1"/>
    <property type="molecule type" value="Genomic_DNA"/>
</dbReference>
<dbReference type="SUPFAM" id="SSF51735">
    <property type="entry name" value="NAD(P)-binding Rossmann-fold domains"/>
    <property type="match status" value="1"/>
</dbReference>
<evidence type="ECO:0000313" key="3">
    <source>
        <dbReference type="Proteomes" id="UP000019478"/>
    </source>
</evidence>
<dbReference type="AlphaFoldDB" id="W9XPV0"/>
<dbReference type="Gene3D" id="3.40.50.720">
    <property type="entry name" value="NAD(P)-binding Rossmann-like Domain"/>
    <property type="match status" value="1"/>
</dbReference>
<reference evidence="2 3" key="1">
    <citation type="submission" date="2013-03" db="EMBL/GenBank/DDBJ databases">
        <title>The Genome Sequence of Capronia epimyces CBS 606.96.</title>
        <authorList>
            <consortium name="The Broad Institute Genomics Platform"/>
            <person name="Cuomo C."/>
            <person name="de Hoog S."/>
            <person name="Gorbushina A."/>
            <person name="Walker B."/>
            <person name="Young S.K."/>
            <person name="Zeng Q."/>
            <person name="Gargeya S."/>
            <person name="Fitzgerald M."/>
            <person name="Haas B."/>
            <person name="Abouelleil A."/>
            <person name="Allen A.W."/>
            <person name="Alvarado L."/>
            <person name="Arachchi H.M."/>
            <person name="Berlin A.M."/>
            <person name="Chapman S.B."/>
            <person name="Gainer-Dewar J."/>
            <person name="Goldberg J."/>
            <person name="Griggs A."/>
            <person name="Gujja S."/>
            <person name="Hansen M."/>
            <person name="Howarth C."/>
            <person name="Imamovic A."/>
            <person name="Ireland A."/>
            <person name="Larimer J."/>
            <person name="McCowan C."/>
            <person name="Murphy C."/>
            <person name="Pearson M."/>
            <person name="Poon T.W."/>
            <person name="Priest M."/>
            <person name="Roberts A."/>
            <person name="Saif S."/>
            <person name="Shea T."/>
            <person name="Sisk P."/>
            <person name="Sykes S."/>
            <person name="Wortman J."/>
            <person name="Nusbaum C."/>
            <person name="Birren B."/>
        </authorList>
    </citation>
    <scope>NUCLEOTIDE SEQUENCE [LARGE SCALE GENOMIC DNA]</scope>
    <source>
        <strain evidence="2 3">CBS 606.96</strain>
    </source>
</reference>
<dbReference type="InterPro" id="IPR036291">
    <property type="entry name" value="NAD(P)-bd_dom_sf"/>
</dbReference>
<dbReference type="eggNOG" id="ENOG502S03H">
    <property type="taxonomic scope" value="Eukaryota"/>
</dbReference>
<feature type="compositionally biased region" description="Low complexity" evidence="1">
    <location>
        <begin position="131"/>
        <end position="150"/>
    </location>
</feature>
<dbReference type="PANTHER" id="PTHR14097">
    <property type="entry name" value="OXIDOREDUCTASE HTATIP2"/>
    <property type="match status" value="1"/>
</dbReference>
<dbReference type="RefSeq" id="XP_007736789.1">
    <property type="nucleotide sequence ID" value="XM_007738599.1"/>
</dbReference>
<dbReference type="PANTHER" id="PTHR14097:SF8">
    <property type="entry name" value="NAD(P)-BINDING DOMAIN-CONTAINING PROTEIN"/>
    <property type="match status" value="1"/>
</dbReference>
<keyword evidence="3" id="KW-1185">Reference proteome</keyword>
<dbReference type="Proteomes" id="UP000019478">
    <property type="component" value="Unassembled WGS sequence"/>
</dbReference>
<gene>
    <name evidence="2" type="ORF">A1O3_08502</name>
</gene>
<feature type="region of interest" description="Disordered" evidence="1">
    <location>
        <begin position="124"/>
        <end position="150"/>
    </location>
</feature>
<dbReference type="OrthoDB" id="9975943at2759"/>
<dbReference type="GeneID" id="19172589"/>
<dbReference type="STRING" id="1182542.W9XPV0"/>
<evidence type="ECO:0000256" key="1">
    <source>
        <dbReference type="SAM" id="MobiDB-lite"/>
    </source>
</evidence>
<proteinExistence type="predicted"/>